<evidence type="ECO:0000256" key="1">
    <source>
        <dbReference type="SAM" id="Coils"/>
    </source>
</evidence>
<keyword evidence="1" id="KW-0175">Coiled coil</keyword>
<accession>A0ABU9B3Y9</accession>
<organism evidence="3 4">
    <name type="scientific">Pseudaquabacterium rugosum</name>
    <dbReference type="NCBI Taxonomy" id="2984194"/>
    <lineage>
        <taxon>Bacteria</taxon>
        <taxon>Pseudomonadati</taxon>
        <taxon>Pseudomonadota</taxon>
        <taxon>Betaproteobacteria</taxon>
        <taxon>Burkholderiales</taxon>
        <taxon>Sphaerotilaceae</taxon>
        <taxon>Pseudaquabacterium</taxon>
    </lineage>
</organism>
<gene>
    <name evidence="3" type="ORF">AACH11_01170</name>
</gene>
<sequence>MVFKKTPSHLWANRTGLWHFKLGIPVALRQHFPAEEAGKSRSHVVVSLGTHNRAEALRLKVPHEAKWRAEFRRLEGRAQLPTPRPAQALVSQVRAALAEVQAEQERAAAATDEEADNLQSVAMALHDQAEDVLARVQREEGGRAAALALRKLKAPAVPTLLEGLEALQRDASVTEQYRQAYALAVRELLSFLEAPDALPQEVTDRKTYSGGAGIKKLQGIVAGLRYPEAVERALLLAVSSEEDPREGA</sequence>
<feature type="coiled-coil region" evidence="1">
    <location>
        <begin position="86"/>
        <end position="113"/>
    </location>
</feature>
<keyword evidence="4" id="KW-1185">Reference proteome</keyword>
<dbReference type="Pfam" id="PF20172">
    <property type="entry name" value="DUF6538"/>
    <property type="match status" value="1"/>
</dbReference>
<dbReference type="RefSeq" id="WP_341372357.1">
    <property type="nucleotide sequence ID" value="NZ_JBBUTF010000002.1"/>
</dbReference>
<evidence type="ECO:0000259" key="2">
    <source>
        <dbReference type="Pfam" id="PF20172"/>
    </source>
</evidence>
<name>A0ABU9B3Y9_9BURK</name>
<comment type="caution">
    <text evidence="3">The sequence shown here is derived from an EMBL/GenBank/DDBJ whole genome shotgun (WGS) entry which is preliminary data.</text>
</comment>
<dbReference type="Proteomes" id="UP001368500">
    <property type="component" value="Unassembled WGS sequence"/>
</dbReference>
<evidence type="ECO:0000313" key="3">
    <source>
        <dbReference type="EMBL" id="MEK8024577.1"/>
    </source>
</evidence>
<protein>
    <submittedName>
        <fullName evidence="3">DUF6538 domain-containing protein</fullName>
    </submittedName>
</protein>
<evidence type="ECO:0000313" key="4">
    <source>
        <dbReference type="Proteomes" id="UP001368500"/>
    </source>
</evidence>
<proteinExistence type="predicted"/>
<feature type="domain" description="DUF6538" evidence="2">
    <location>
        <begin position="9"/>
        <end position="75"/>
    </location>
</feature>
<reference evidence="3 4" key="1">
    <citation type="submission" date="2024-04" db="EMBL/GenBank/DDBJ databases">
        <title>Novel species of the genus Ideonella isolated from streams.</title>
        <authorList>
            <person name="Lu H."/>
        </authorList>
    </citation>
    <scope>NUCLEOTIDE SEQUENCE [LARGE SCALE GENOMIC DNA]</scope>
    <source>
        <strain evidence="3 4">BYS139W</strain>
    </source>
</reference>
<dbReference type="InterPro" id="IPR046668">
    <property type="entry name" value="DUF6538"/>
</dbReference>
<dbReference type="EMBL" id="JBBUTF010000002">
    <property type="protein sequence ID" value="MEK8024577.1"/>
    <property type="molecule type" value="Genomic_DNA"/>
</dbReference>